<name>A0A0F9HQ66_9ZZZZ</name>
<sequence>MTTEVLETKANKCQRCNGMLFRDYEEVYCLNCGWCGYKEEQTLVEQSPIETYKKHYTARAYNRKGNYQRGHYSKVTEVKPLVIAALLRGMGIRQASRKFNLAINTIRKIVRVDYDN</sequence>
<dbReference type="EMBL" id="LAZR01021870">
    <property type="protein sequence ID" value="KKL83830.1"/>
    <property type="molecule type" value="Genomic_DNA"/>
</dbReference>
<dbReference type="AlphaFoldDB" id="A0A0F9HQ66"/>
<comment type="caution">
    <text evidence="1">The sequence shown here is derived from an EMBL/GenBank/DDBJ whole genome shotgun (WGS) entry which is preliminary data.</text>
</comment>
<gene>
    <name evidence="1" type="ORF">LCGC14_1970780</name>
</gene>
<evidence type="ECO:0000313" key="1">
    <source>
        <dbReference type="EMBL" id="KKL83830.1"/>
    </source>
</evidence>
<reference evidence="1" key="1">
    <citation type="journal article" date="2015" name="Nature">
        <title>Complex archaea that bridge the gap between prokaryotes and eukaryotes.</title>
        <authorList>
            <person name="Spang A."/>
            <person name="Saw J.H."/>
            <person name="Jorgensen S.L."/>
            <person name="Zaremba-Niedzwiedzka K."/>
            <person name="Martijn J."/>
            <person name="Lind A.E."/>
            <person name="van Eijk R."/>
            <person name="Schleper C."/>
            <person name="Guy L."/>
            <person name="Ettema T.J."/>
        </authorList>
    </citation>
    <scope>NUCLEOTIDE SEQUENCE</scope>
</reference>
<accession>A0A0F9HQ66</accession>
<proteinExistence type="predicted"/>
<protein>
    <submittedName>
        <fullName evidence="1">Uncharacterized protein</fullName>
    </submittedName>
</protein>
<organism evidence="1">
    <name type="scientific">marine sediment metagenome</name>
    <dbReference type="NCBI Taxonomy" id="412755"/>
    <lineage>
        <taxon>unclassified sequences</taxon>
        <taxon>metagenomes</taxon>
        <taxon>ecological metagenomes</taxon>
    </lineage>
</organism>